<dbReference type="CDD" id="cd18808">
    <property type="entry name" value="SF1_C_Upf1"/>
    <property type="match status" value="1"/>
</dbReference>
<sequence length="1083" mass="123014">METMEENENVQASSEMNPASNESIDKLIQDFTPTSPRDTIENDLGCMSNFAYSSPRAETDQIPQHEDINDKKNVDKGVSVVNYERKRKRQKTIDPIRANIPKFPFGLRKSAYKPESWAAAMARKNAPENIYDIYREDTTYDEPSGAHFQVASIESSKATLAVKPEDHLFLNGHIYPFMEIQPETLGMSQRNGLWYHEKFPEGRLNYLEPMEIVAVFQWKYSGRASKEAYEYESIRDIIEEDQFRPRAIVTCAHLVKSNVEDSELAVVENLFKQKNSNIPKMVTIHAYGLKFAKNMTGTAIQFTEQDRPAERGEVVELVVSCLPQDTTIGKNYYLQANSKLRAPKQNEEFDEHSGIAPLYIRPAPSQSILDVLDPRKVRNTQAATRSITTAWAAGITGAWIRKREVINKHWYWTAFTSLPEEPGKPRRSEQFLILRKCPIKNELRKKRLKAFNESANIFTENGFIEIEDENGTEARGVIVTKSADFEALAIELDVQIWVDPSQVNEESDDNGMFLLSIRNGRIVRVRSDRNKTGYELAMETDRRDLIYEAAERTTNQGNILRAILGVSNRRIWQSGKSTKRFNEKVEKMLNSQQLRTMDAIDSEEATFVFQHSPAGGGKSFTFAVAVLFLLLTKPDAKILILTPTNMSLRNLVDHVLKICADILDQLDKTTKNEKLQDLSTLLVISKWGETRTKSSREDIHMKRSTFHLIKLLEEREALKSLSKLNLNKINRYLEIRASTSRMPAGEAEMVKVVTEAQYPVITFATVSMAEIVIKSLCLTTHLFLDEAGQVASGRIATIIAHLDKIEKLIATADEHQLTNYVADIPRALLMYGHQSIVERTARLRTATNNRLSTSYRHERHLAKCLAAIYALYGDKFYAADMERKGLTKSRFPLPIEGIPIVLIHIDDKDDDREGTSRANSKQTQLAIQISKALSKYAPELQQGIISLYTLQSRMVARQISNPKTDVVSVDGYQGRECDIEILTTTRSDVTIEEEENQDVYAFVLDNKRTLTALSRGKHGIFLMGNYKLLVRGKAFNAFINEAINMVPIYSKEYVEMLEIPENQLTRKCGMLANQNGKVPLAHL</sequence>
<dbReference type="InterPro" id="IPR045055">
    <property type="entry name" value="DNA2/NAM7-like"/>
</dbReference>
<dbReference type="InterPro" id="IPR047187">
    <property type="entry name" value="SF1_C_Upf1"/>
</dbReference>
<evidence type="ECO:0000259" key="2">
    <source>
        <dbReference type="Pfam" id="PF13087"/>
    </source>
</evidence>
<dbReference type="InterPro" id="IPR041679">
    <property type="entry name" value="DNA2/NAM7-like_C"/>
</dbReference>
<accession>A0A914EMA1</accession>
<dbReference type="WBParaSite" id="ACRNAN_scaffold899.g9385.t1">
    <property type="protein sequence ID" value="ACRNAN_scaffold899.g9385.t1"/>
    <property type="gene ID" value="ACRNAN_scaffold899.g9385"/>
</dbReference>
<evidence type="ECO:0000313" key="4">
    <source>
        <dbReference type="WBParaSite" id="ACRNAN_scaffold899.g9385.t1"/>
    </source>
</evidence>
<dbReference type="PANTHER" id="PTHR10887">
    <property type="entry name" value="DNA2/NAM7 HELICASE FAMILY"/>
    <property type="match status" value="1"/>
</dbReference>
<dbReference type="Proteomes" id="UP000887540">
    <property type="component" value="Unplaced"/>
</dbReference>
<organism evidence="3 4">
    <name type="scientific">Acrobeloides nanus</name>
    <dbReference type="NCBI Taxonomy" id="290746"/>
    <lineage>
        <taxon>Eukaryota</taxon>
        <taxon>Metazoa</taxon>
        <taxon>Ecdysozoa</taxon>
        <taxon>Nematoda</taxon>
        <taxon>Chromadorea</taxon>
        <taxon>Rhabditida</taxon>
        <taxon>Tylenchina</taxon>
        <taxon>Cephalobomorpha</taxon>
        <taxon>Cephaloboidea</taxon>
        <taxon>Cephalobidae</taxon>
        <taxon>Acrobeloides</taxon>
    </lineage>
</organism>
<evidence type="ECO:0000313" key="3">
    <source>
        <dbReference type="Proteomes" id="UP000887540"/>
    </source>
</evidence>
<dbReference type="SUPFAM" id="SSF52540">
    <property type="entry name" value="P-loop containing nucleoside triphosphate hydrolases"/>
    <property type="match status" value="1"/>
</dbReference>
<feature type="region of interest" description="Disordered" evidence="1">
    <location>
        <begin position="1"/>
        <end position="25"/>
    </location>
</feature>
<reference evidence="4" key="1">
    <citation type="submission" date="2022-11" db="UniProtKB">
        <authorList>
            <consortium name="WormBaseParasite"/>
        </authorList>
    </citation>
    <scope>IDENTIFICATION</scope>
</reference>
<proteinExistence type="predicted"/>
<feature type="domain" description="DNA2/NAM7 helicase-like C-terminal" evidence="2">
    <location>
        <begin position="834"/>
        <end position="1026"/>
    </location>
</feature>
<dbReference type="PANTHER" id="PTHR10887:SF495">
    <property type="entry name" value="HELICASE SENATAXIN ISOFORM X1-RELATED"/>
    <property type="match status" value="1"/>
</dbReference>
<evidence type="ECO:0000256" key="1">
    <source>
        <dbReference type="SAM" id="MobiDB-lite"/>
    </source>
</evidence>
<dbReference type="Pfam" id="PF13087">
    <property type="entry name" value="AAA_12"/>
    <property type="match status" value="1"/>
</dbReference>
<keyword evidence="3" id="KW-1185">Reference proteome</keyword>
<dbReference type="AlphaFoldDB" id="A0A914EMA1"/>
<protein>
    <submittedName>
        <fullName evidence="4">DNA2/NAM7 helicase-like C-terminal domain-containing protein</fullName>
    </submittedName>
</protein>
<feature type="compositionally biased region" description="Polar residues" evidence="1">
    <location>
        <begin position="9"/>
        <end position="22"/>
    </location>
</feature>
<dbReference type="InterPro" id="IPR027417">
    <property type="entry name" value="P-loop_NTPase"/>
</dbReference>
<dbReference type="Gene3D" id="3.40.50.300">
    <property type="entry name" value="P-loop containing nucleotide triphosphate hydrolases"/>
    <property type="match status" value="2"/>
</dbReference>
<name>A0A914EMA1_9BILA</name>